<keyword evidence="2" id="KW-1003">Cell membrane</keyword>
<evidence type="ECO:0000313" key="8">
    <source>
        <dbReference type="Proteomes" id="UP000235897"/>
    </source>
</evidence>
<feature type="transmembrane region" description="Helical" evidence="6">
    <location>
        <begin position="213"/>
        <end position="232"/>
    </location>
</feature>
<dbReference type="GO" id="GO:0005886">
    <property type="term" value="C:plasma membrane"/>
    <property type="evidence" value="ECO:0007669"/>
    <property type="project" value="UniProtKB-SubCell"/>
</dbReference>
<feature type="transmembrane region" description="Helical" evidence="6">
    <location>
        <begin position="118"/>
        <end position="137"/>
    </location>
</feature>
<evidence type="ECO:0000313" key="7">
    <source>
        <dbReference type="EMBL" id="PNG04236.1"/>
    </source>
</evidence>
<feature type="transmembrane region" description="Helical" evidence="6">
    <location>
        <begin position="244"/>
        <end position="265"/>
    </location>
</feature>
<reference evidence="7 8" key="1">
    <citation type="submission" date="2018-01" db="EMBL/GenBank/DDBJ databases">
        <title>Denitrification phenotypes of diverse strains of Pseudomonas stutzeri.</title>
        <authorList>
            <person name="Milligan D.A."/>
            <person name="Bergaust L."/>
            <person name="Bakken L.R."/>
            <person name="Frostegard A."/>
        </authorList>
    </citation>
    <scope>NUCLEOTIDE SEQUENCE [LARGE SCALE GENOMIC DNA]</scope>
    <source>
        <strain evidence="7 8">28a3</strain>
    </source>
</reference>
<name>A0A2N8SP36_STUST</name>
<proteinExistence type="predicted"/>
<evidence type="ECO:0000256" key="4">
    <source>
        <dbReference type="ARBA" id="ARBA00022989"/>
    </source>
</evidence>
<dbReference type="NCBIfam" id="TIGR00374">
    <property type="entry name" value="flippase-like domain"/>
    <property type="match status" value="1"/>
</dbReference>
<feature type="transmembrane region" description="Helical" evidence="6">
    <location>
        <begin position="143"/>
        <end position="165"/>
    </location>
</feature>
<keyword evidence="5 6" id="KW-0472">Membrane</keyword>
<organism evidence="7 8">
    <name type="scientific">Stutzerimonas stutzeri</name>
    <name type="common">Pseudomonas stutzeri</name>
    <dbReference type="NCBI Taxonomy" id="316"/>
    <lineage>
        <taxon>Bacteria</taxon>
        <taxon>Pseudomonadati</taxon>
        <taxon>Pseudomonadota</taxon>
        <taxon>Gammaproteobacteria</taxon>
        <taxon>Pseudomonadales</taxon>
        <taxon>Pseudomonadaceae</taxon>
        <taxon>Stutzerimonas</taxon>
    </lineage>
</organism>
<evidence type="ECO:0000256" key="2">
    <source>
        <dbReference type="ARBA" id="ARBA00022475"/>
    </source>
</evidence>
<dbReference type="OrthoDB" id="5559127at2"/>
<keyword evidence="3 6" id="KW-0812">Transmembrane</keyword>
<dbReference type="EMBL" id="POUW01000006">
    <property type="protein sequence ID" value="PNG04236.1"/>
    <property type="molecule type" value="Genomic_DNA"/>
</dbReference>
<sequence length="330" mass="36058">MSRRWWLLLGALLVAALIPLLLGGSGLFERLVYFPPWLLLGMVGMVLLGWNLNACRLRLLIGRRRLGQRRALGVVVATEFAICATPGGAGGPLTMMALLLRQGVAPARGTATYAVEQLTDLLFFACALVGVLIYAVTHSLNTYIASLLGFSAALLIGLMVLLALLGRFHRQVFRLNGWLVGRLGMKAARKRYWARKVLSFRNALLECFRLPRAVLLGVFILTTLHWLLRYSVLYLTLQGLDSQLAWAWTFIVQLLALTAGQLSLLPGGAGSAELASAALLTPLVGKSTAAAAILIWRFVTYYFYLIAGAPVFLHLAGRPLFNRLVKARSG</sequence>
<accession>A0A2N8SP36</accession>
<comment type="caution">
    <text evidence="7">The sequence shown here is derived from an EMBL/GenBank/DDBJ whole genome shotgun (WGS) entry which is preliminary data.</text>
</comment>
<feature type="transmembrane region" description="Helical" evidence="6">
    <location>
        <begin position="33"/>
        <end position="55"/>
    </location>
</feature>
<gene>
    <name evidence="7" type="ORF">CXL00_15625</name>
</gene>
<dbReference type="InterPro" id="IPR022791">
    <property type="entry name" value="L-PG_synthase/AglD"/>
</dbReference>
<evidence type="ECO:0000256" key="1">
    <source>
        <dbReference type="ARBA" id="ARBA00004651"/>
    </source>
</evidence>
<feature type="transmembrane region" description="Helical" evidence="6">
    <location>
        <begin position="302"/>
        <end position="321"/>
    </location>
</feature>
<evidence type="ECO:0000256" key="6">
    <source>
        <dbReference type="SAM" id="Phobius"/>
    </source>
</evidence>
<dbReference type="AlphaFoldDB" id="A0A2N8SP36"/>
<evidence type="ECO:0000256" key="3">
    <source>
        <dbReference type="ARBA" id="ARBA00022692"/>
    </source>
</evidence>
<dbReference type="PANTHER" id="PTHR37693">
    <property type="entry name" value="PHOSPHATIDYLGLYCEROL LYSYLTRANSFERASE"/>
    <property type="match status" value="1"/>
</dbReference>
<dbReference type="Proteomes" id="UP000235897">
    <property type="component" value="Unassembled WGS sequence"/>
</dbReference>
<comment type="subcellular location">
    <subcellularLocation>
        <location evidence="1">Cell membrane</location>
        <topology evidence="1">Multi-pass membrane protein</topology>
    </subcellularLocation>
</comment>
<dbReference type="PANTHER" id="PTHR37693:SF1">
    <property type="entry name" value="INTEGRAL MEMBRANE PROTEIN"/>
    <property type="match status" value="1"/>
</dbReference>
<evidence type="ECO:0000256" key="5">
    <source>
        <dbReference type="ARBA" id="ARBA00023136"/>
    </source>
</evidence>
<protein>
    <submittedName>
        <fullName evidence="7">UPF0104 family protein</fullName>
    </submittedName>
</protein>
<dbReference type="RefSeq" id="WP_021206627.1">
    <property type="nucleotide sequence ID" value="NZ_JAMOIG010000004.1"/>
</dbReference>
<dbReference type="Pfam" id="PF03706">
    <property type="entry name" value="LPG_synthase_TM"/>
    <property type="match status" value="1"/>
</dbReference>
<keyword evidence="4 6" id="KW-1133">Transmembrane helix</keyword>